<dbReference type="InterPro" id="IPR019786">
    <property type="entry name" value="Zinc_finger_PHD-type_CS"/>
</dbReference>
<dbReference type="AlphaFoldDB" id="A0A078JKF5"/>
<evidence type="ECO:0000256" key="2">
    <source>
        <dbReference type="ARBA" id="ARBA00022771"/>
    </source>
</evidence>
<accession>A0A078JKF5</accession>
<keyword evidence="1" id="KW-0479">Metal-binding</keyword>
<reference evidence="6 7" key="1">
    <citation type="journal article" date="2014" name="Science">
        <title>Plant genetics. Early allopolyploid evolution in the post-Neolithic Brassica napus oilseed genome.</title>
        <authorList>
            <person name="Chalhoub B."/>
            <person name="Denoeud F."/>
            <person name="Liu S."/>
            <person name="Parkin I.A."/>
            <person name="Tang H."/>
            <person name="Wang X."/>
            <person name="Chiquet J."/>
            <person name="Belcram H."/>
            <person name="Tong C."/>
            <person name="Samans B."/>
            <person name="Correa M."/>
            <person name="Da Silva C."/>
            <person name="Just J."/>
            <person name="Falentin C."/>
            <person name="Koh C.S."/>
            <person name="Le Clainche I."/>
            <person name="Bernard M."/>
            <person name="Bento P."/>
            <person name="Noel B."/>
            <person name="Labadie K."/>
            <person name="Alberti A."/>
            <person name="Charles M."/>
            <person name="Arnaud D."/>
            <person name="Guo H."/>
            <person name="Daviaud C."/>
            <person name="Alamery S."/>
            <person name="Jabbari K."/>
            <person name="Zhao M."/>
            <person name="Edger P.P."/>
            <person name="Chelaifa H."/>
            <person name="Tack D."/>
            <person name="Lassalle G."/>
            <person name="Mestiri I."/>
            <person name="Schnel N."/>
            <person name="Le Paslier M.C."/>
            <person name="Fan G."/>
            <person name="Renault V."/>
            <person name="Bayer P.E."/>
            <person name="Golicz A.A."/>
            <person name="Manoli S."/>
            <person name="Lee T.H."/>
            <person name="Thi V.H."/>
            <person name="Chalabi S."/>
            <person name="Hu Q."/>
            <person name="Fan C."/>
            <person name="Tollenaere R."/>
            <person name="Lu Y."/>
            <person name="Battail C."/>
            <person name="Shen J."/>
            <person name="Sidebottom C.H."/>
            <person name="Wang X."/>
            <person name="Canaguier A."/>
            <person name="Chauveau A."/>
            <person name="Berard A."/>
            <person name="Deniot G."/>
            <person name="Guan M."/>
            <person name="Liu Z."/>
            <person name="Sun F."/>
            <person name="Lim Y.P."/>
            <person name="Lyons E."/>
            <person name="Town C.D."/>
            <person name="Bancroft I."/>
            <person name="Wang X."/>
            <person name="Meng J."/>
            <person name="Ma J."/>
            <person name="Pires J.C."/>
            <person name="King G.J."/>
            <person name="Brunel D."/>
            <person name="Delourme R."/>
            <person name="Renard M."/>
            <person name="Aury J.M."/>
            <person name="Adams K.L."/>
            <person name="Batley J."/>
            <person name="Snowdon R.J."/>
            <person name="Tost J."/>
            <person name="Edwards D."/>
            <person name="Zhou Y."/>
            <person name="Hua W."/>
            <person name="Sharpe A.G."/>
            <person name="Paterson A.H."/>
            <person name="Guan C."/>
            <person name="Wincker P."/>
        </authorList>
    </citation>
    <scope>NUCLEOTIDE SEQUENCE [LARGE SCALE GENOMIC DNA]</scope>
    <source>
        <strain evidence="7">cv. Darmor-bzh</strain>
    </source>
</reference>
<evidence type="ECO:0000256" key="3">
    <source>
        <dbReference type="ARBA" id="ARBA00022833"/>
    </source>
</evidence>
<dbReference type="STRING" id="3708.A0A078JKF5"/>
<feature type="compositionally biased region" description="Polar residues" evidence="4">
    <location>
        <begin position="1"/>
        <end position="17"/>
    </location>
</feature>
<dbReference type="Proteomes" id="UP000028999">
    <property type="component" value="Unassembled WGS sequence"/>
</dbReference>
<feature type="region of interest" description="Disordered" evidence="4">
    <location>
        <begin position="1"/>
        <end position="25"/>
    </location>
</feature>
<dbReference type="PANTHER" id="PTHR34451">
    <property type="entry name" value="PHD FINGER FAMILY PROTEIN"/>
    <property type="match status" value="1"/>
</dbReference>
<dbReference type="EMBL" id="LK036757">
    <property type="protein sequence ID" value="CDY68008.1"/>
    <property type="molecule type" value="Genomic_DNA"/>
</dbReference>
<dbReference type="PROSITE" id="PS01359">
    <property type="entry name" value="ZF_PHD_1"/>
    <property type="match status" value="1"/>
</dbReference>
<feature type="region of interest" description="Disordered" evidence="4">
    <location>
        <begin position="192"/>
        <end position="231"/>
    </location>
</feature>
<gene>
    <name evidence="6" type="primary">BnaAnng25860D</name>
    <name evidence="5" type="ORF">DARMORV10_A09P65470.1</name>
    <name evidence="6" type="ORF">GSBRNA2T00068420001</name>
</gene>
<evidence type="ECO:0000313" key="7">
    <source>
        <dbReference type="Proteomes" id="UP000028999"/>
    </source>
</evidence>
<dbReference type="PaxDb" id="3708-A0A078JKF5"/>
<dbReference type="Proteomes" id="UP001295469">
    <property type="component" value="Chromosome A09"/>
</dbReference>
<feature type="compositionally biased region" description="Basic and acidic residues" evidence="4">
    <location>
        <begin position="220"/>
        <end position="231"/>
    </location>
</feature>
<dbReference type="OMA" id="DAWPLHN"/>
<evidence type="ECO:0000313" key="5">
    <source>
        <dbReference type="EMBL" id="CAF2051591.1"/>
    </source>
</evidence>
<reference evidence="5" key="3">
    <citation type="submission" date="2021-01" db="EMBL/GenBank/DDBJ databases">
        <authorList>
            <consortium name="Genoscope - CEA"/>
            <person name="William W."/>
        </authorList>
    </citation>
    <scope>NUCLEOTIDE SEQUENCE</scope>
</reference>
<keyword evidence="3" id="KW-0862">Zinc</keyword>
<dbReference type="GeneID" id="106419934"/>
<dbReference type="GO" id="GO:0008270">
    <property type="term" value="F:zinc ion binding"/>
    <property type="evidence" value="ECO:0007669"/>
    <property type="project" value="UniProtKB-KW"/>
</dbReference>
<dbReference type="KEGG" id="bna:106419934"/>
<protein>
    <submittedName>
        <fullName evidence="5">(rape) hypothetical protein</fullName>
    </submittedName>
    <submittedName>
        <fullName evidence="6">BnaAnng25860D protein</fullName>
    </submittedName>
</protein>
<proteinExistence type="predicted"/>
<dbReference type="PANTHER" id="PTHR34451:SF13">
    <property type="entry name" value="GENOME ASSEMBLY, CHROMOSOME: A09"/>
    <property type="match status" value="1"/>
</dbReference>
<evidence type="ECO:0000256" key="4">
    <source>
        <dbReference type="SAM" id="MobiDB-lite"/>
    </source>
</evidence>
<dbReference type="OrthoDB" id="692041at2759"/>
<sequence>MNLLPSSTSVTPASDSDTSAEKSPEICEGCGSRDSWITHSARFRCIIHFYCTHCLLRKHPTSFCPSCFAFYDSSPPHHSRRVSCSDCGSYTHIHCAADDANSNSTPYRCPPCRDPDSFSFFRPIVDANGVRCVDKSLSAAFLCAAKISASSMNKAVSLAKCEAERKGKDAAVARKRAREALDDVIKLDEKAKSDVELSANRDQKPSLSPASTNSYQLKKPKADHPSVKQEH</sequence>
<keyword evidence="7" id="KW-1185">Reference proteome</keyword>
<evidence type="ECO:0000313" key="6">
    <source>
        <dbReference type="EMBL" id="CDY68008.1"/>
    </source>
</evidence>
<feature type="compositionally biased region" description="Basic and acidic residues" evidence="4">
    <location>
        <begin position="192"/>
        <end position="204"/>
    </location>
</feature>
<name>A0A078JKF5_BRANA</name>
<organism evidence="6 7">
    <name type="scientific">Brassica napus</name>
    <name type="common">Rape</name>
    <dbReference type="NCBI Taxonomy" id="3708"/>
    <lineage>
        <taxon>Eukaryota</taxon>
        <taxon>Viridiplantae</taxon>
        <taxon>Streptophyta</taxon>
        <taxon>Embryophyta</taxon>
        <taxon>Tracheophyta</taxon>
        <taxon>Spermatophyta</taxon>
        <taxon>Magnoliopsida</taxon>
        <taxon>eudicotyledons</taxon>
        <taxon>Gunneridae</taxon>
        <taxon>Pentapetalae</taxon>
        <taxon>rosids</taxon>
        <taxon>malvids</taxon>
        <taxon>Brassicales</taxon>
        <taxon>Brassicaceae</taxon>
        <taxon>Brassiceae</taxon>
        <taxon>Brassica</taxon>
    </lineage>
</organism>
<reference evidence="6" key="2">
    <citation type="submission" date="2014-06" db="EMBL/GenBank/DDBJ databases">
        <authorList>
            <person name="Genoscope - CEA"/>
        </authorList>
    </citation>
    <scope>NUCLEOTIDE SEQUENCE</scope>
</reference>
<dbReference type="Gramene" id="CDY68008">
    <property type="protein sequence ID" value="CDY68008"/>
    <property type="gene ID" value="GSBRNA2T00068420001"/>
</dbReference>
<keyword evidence="2" id="KW-0863">Zinc-finger</keyword>
<dbReference type="EMBL" id="HG994363">
    <property type="protein sequence ID" value="CAF2051591.1"/>
    <property type="molecule type" value="Genomic_DNA"/>
</dbReference>
<evidence type="ECO:0000256" key="1">
    <source>
        <dbReference type="ARBA" id="ARBA00022723"/>
    </source>
</evidence>
<feature type="compositionally biased region" description="Polar residues" evidence="4">
    <location>
        <begin position="205"/>
        <end position="216"/>
    </location>
</feature>